<name>A0A412PZF6_9FIRM</name>
<evidence type="ECO:0000313" key="5">
    <source>
        <dbReference type="EMBL" id="RGT77381.1"/>
    </source>
</evidence>
<dbReference type="NCBIfam" id="TIGR02481">
    <property type="entry name" value="hemeryth_dom"/>
    <property type="match status" value="1"/>
</dbReference>
<comment type="similarity">
    <text evidence="1">Belongs to the hemerythrin family.</text>
</comment>
<dbReference type="Proteomes" id="UP000284296">
    <property type="component" value="Unassembled WGS sequence"/>
</dbReference>
<dbReference type="RefSeq" id="WP_118376630.1">
    <property type="nucleotide sequence ID" value="NZ_QRXF01000061.1"/>
</dbReference>
<evidence type="ECO:0000256" key="2">
    <source>
        <dbReference type="ARBA" id="ARBA00022723"/>
    </source>
</evidence>
<evidence type="ECO:0000259" key="4">
    <source>
        <dbReference type="Pfam" id="PF01814"/>
    </source>
</evidence>
<dbReference type="AlphaFoldDB" id="A0A412PZF6"/>
<organism evidence="5 6">
    <name type="scientific">Agathobacter rectalis</name>
    <dbReference type="NCBI Taxonomy" id="39491"/>
    <lineage>
        <taxon>Bacteria</taxon>
        <taxon>Bacillati</taxon>
        <taxon>Bacillota</taxon>
        <taxon>Clostridia</taxon>
        <taxon>Lachnospirales</taxon>
        <taxon>Lachnospiraceae</taxon>
        <taxon>Agathobacter</taxon>
    </lineage>
</organism>
<evidence type="ECO:0000256" key="3">
    <source>
        <dbReference type="ARBA" id="ARBA00023004"/>
    </source>
</evidence>
<dbReference type="InterPro" id="IPR012312">
    <property type="entry name" value="Hemerythrin-like"/>
</dbReference>
<accession>A0A412PZF6</accession>
<protein>
    <submittedName>
        <fullName evidence="5">Bacteriohemerythrin</fullName>
    </submittedName>
</protein>
<keyword evidence="2" id="KW-0479">Metal-binding</keyword>
<dbReference type="InterPro" id="IPR012827">
    <property type="entry name" value="Hemerythrin_metal-bd"/>
</dbReference>
<dbReference type="SUPFAM" id="SSF47188">
    <property type="entry name" value="Hemerythrin-like"/>
    <property type="match status" value="1"/>
</dbReference>
<keyword evidence="3" id="KW-0408">Iron</keyword>
<dbReference type="EMBL" id="QRXG01000044">
    <property type="protein sequence ID" value="RGT77381.1"/>
    <property type="molecule type" value="Genomic_DNA"/>
</dbReference>
<feature type="domain" description="Hemerythrin-like" evidence="4">
    <location>
        <begin position="11"/>
        <end position="101"/>
    </location>
</feature>
<evidence type="ECO:0000256" key="1">
    <source>
        <dbReference type="ARBA" id="ARBA00010587"/>
    </source>
</evidence>
<gene>
    <name evidence="5" type="ORF">DWX06_15450</name>
</gene>
<dbReference type="GO" id="GO:0046872">
    <property type="term" value="F:metal ion binding"/>
    <property type="evidence" value="ECO:0007669"/>
    <property type="project" value="UniProtKB-KW"/>
</dbReference>
<evidence type="ECO:0000313" key="6">
    <source>
        <dbReference type="Proteomes" id="UP000284296"/>
    </source>
</evidence>
<dbReference type="CDD" id="cd12107">
    <property type="entry name" value="Hemerythrin"/>
    <property type="match status" value="1"/>
</dbReference>
<dbReference type="InterPro" id="IPR035938">
    <property type="entry name" value="Hemerythrin-like_sf"/>
</dbReference>
<feature type="non-terminal residue" evidence="5">
    <location>
        <position position="109"/>
    </location>
</feature>
<dbReference type="Pfam" id="PF01814">
    <property type="entry name" value="Hemerythrin"/>
    <property type="match status" value="1"/>
</dbReference>
<comment type="caution">
    <text evidence="5">The sequence shown here is derived from an EMBL/GenBank/DDBJ whole genome shotgun (WGS) entry which is preliminary data.</text>
</comment>
<sequence>MYEMKPEYYIGIDMIDEEHKQLFKYADEAYELLHDENTPDKYDRIDMILEDLRDYTAKHFNDEEQYMESINYKKLFTQKIQHQEFIHKLDEFIEHHNDEIKDQDEQIMG</sequence>
<dbReference type="Gene3D" id="1.20.120.50">
    <property type="entry name" value="Hemerythrin-like"/>
    <property type="match status" value="1"/>
</dbReference>
<proteinExistence type="inferred from homology"/>
<reference evidence="5 6" key="1">
    <citation type="submission" date="2018-08" db="EMBL/GenBank/DDBJ databases">
        <title>A genome reference for cultivated species of the human gut microbiota.</title>
        <authorList>
            <person name="Zou Y."/>
            <person name="Xue W."/>
            <person name="Luo G."/>
        </authorList>
    </citation>
    <scope>NUCLEOTIDE SEQUENCE [LARGE SCALE GENOMIC DNA]</scope>
    <source>
        <strain evidence="5 6">AF18-16LB</strain>
    </source>
</reference>